<dbReference type="InterPro" id="IPR008554">
    <property type="entry name" value="Glutaredoxin-like"/>
</dbReference>
<organism evidence="1 2">
    <name type="scientific">Demequina lignilytica</name>
    <dbReference type="NCBI Taxonomy" id="3051663"/>
    <lineage>
        <taxon>Bacteria</taxon>
        <taxon>Bacillati</taxon>
        <taxon>Actinomycetota</taxon>
        <taxon>Actinomycetes</taxon>
        <taxon>Micrococcales</taxon>
        <taxon>Demequinaceae</taxon>
        <taxon>Demequina</taxon>
    </lineage>
</organism>
<sequence>MPPRVTLYTRVGCHLCEEARDTVRAICDALGQEWVEIDVDTDPDLKARHGDEVPVAVVDGETVGFWRIDPDRLRAALA</sequence>
<keyword evidence="2" id="KW-1185">Reference proteome</keyword>
<dbReference type="InterPro" id="IPR036249">
    <property type="entry name" value="Thioredoxin-like_sf"/>
</dbReference>
<evidence type="ECO:0000313" key="1">
    <source>
        <dbReference type="EMBL" id="MDN4488538.1"/>
    </source>
</evidence>
<comment type="caution">
    <text evidence="1">The sequence shown here is derived from an EMBL/GenBank/DDBJ whole genome shotgun (WGS) entry which is preliminary data.</text>
</comment>
<dbReference type="Proteomes" id="UP001172737">
    <property type="component" value="Unassembled WGS sequence"/>
</dbReference>
<dbReference type="CDD" id="cd02976">
    <property type="entry name" value="NrdH"/>
    <property type="match status" value="1"/>
</dbReference>
<dbReference type="SUPFAM" id="SSF52833">
    <property type="entry name" value="Thioredoxin-like"/>
    <property type="match status" value="1"/>
</dbReference>
<dbReference type="Pfam" id="PF05768">
    <property type="entry name" value="Glrx-like"/>
    <property type="match status" value="1"/>
</dbReference>
<dbReference type="AlphaFoldDB" id="A0AAW7M8M3"/>
<proteinExistence type="predicted"/>
<dbReference type="EMBL" id="JAUHPX010000005">
    <property type="protein sequence ID" value="MDN4488538.1"/>
    <property type="molecule type" value="Genomic_DNA"/>
</dbReference>
<evidence type="ECO:0000313" key="2">
    <source>
        <dbReference type="Proteomes" id="UP001172737"/>
    </source>
</evidence>
<dbReference type="Gene3D" id="3.40.30.10">
    <property type="entry name" value="Glutaredoxin"/>
    <property type="match status" value="1"/>
</dbReference>
<reference evidence="1" key="1">
    <citation type="submission" date="2023-06" db="EMBL/GenBank/DDBJ databases">
        <title>Sysu t00039.</title>
        <authorList>
            <person name="Gao L."/>
            <person name="Fang B.-Z."/>
            <person name="Li W.-J."/>
        </authorList>
    </citation>
    <scope>NUCLEOTIDE SEQUENCE</scope>
    <source>
        <strain evidence="1">SYSU T00039</strain>
    </source>
</reference>
<gene>
    <name evidence="1" type="ORF">QQX10_10200</name>
</gene>
<protein>
    <submittedName>
        <fullName evidence="1">Glutaredoxin family protein</fullName>
    </submittedName>
</protein>
<dbReference type="RefSeq" id="WP_301119415.1">
    <property type="nucleotide sequence ID" value="NZ_JAUHPX010000005.1"/>
</dbReference>
<name>A0AAW7M8M3_9MICO</name>
<accession>A0AAW7M8M3</accession>